<proteinExistence type="predicted"/>
<comment type="caution">
    <text evidence="1">The sequence shown here is derived from an EMBL/GenBank/DDBJ whole genome shotgun (WGS) entry which is preliminary data.</text>
</comment>
<protein>
    <submittedName>
        <fullName evidence="1">Uncharacterized protein</fullName>
    </submittedName>
</protein>
<name>A0A4R6W455_9SPHI</name>
<dbReference type="AlphaFoldDB" id="A0A4R6W455"/>
<evidence type="ECO:0000313" key="2">
    <source>
        <dbReference type="Proteomes" id="UP000295292"/>
    </source>
</evidence>
<organism evidence="1 2">
    <name type="scientific">Sphingobacterium yanglingense</name>
    <dbReference type="NCBI Taxonomy" id="1437280"/>
    <lineage>
        <taxon>Bacteria</taxon>
        <taxon>Pseudomonadati</taxon>
        <taxon>Bacteroidota</taxon>
        <taxon>Sphingobacteriia</taxon>
        <taxon>Sphingobacteriales</taxon>
        <taxon>Sphingobacteriaceae</taxon>
        <taxon>Sphingobacterium</taxon>
    </lineage>
</organism>
<keyword evidence="2" id="KW-1185">Reference proteome</keyword>
<sequence length="67" mass="8149">MEYPDCFPWFLSFAILDISSNNFSFKGYEFTMSIFFYHRAHHVFMNKLRGYAFYKAQTYINSFLYAI</sequence>
<reference evidence="1 2" key="1">
    <citation type="submission" date="2019-03" db="EMBL/GenBank/DDBJ databases">
        <title>Genomic Encyclopedia of Archaeal and Bacterial Type Strains, Phase II (KMG-II): from individual species to whole genera.</title>
        <authorList>
            <person name="Goeker M."/>
        </authorList>
    </citation>
    <scope>NUCLEOTIDE SEQUENCE [LARGE SCALE GENOMIC DNA]</scope>
    <source>
        <strain evidence="1 2">DSM 28353</strain>
    </source>
</reference>
<evidence type="ECO:0000313" key="1">
    <source>
        <dbReference type="EMBL" id="TDQ73344.1"/>
    </source>
</evidence>
<dbReference type="EMBL" id="SNYV01000019">
    <property type="protein sequence ID" value="TDQ73344.1"/>
    <property type="molecule type" value="Genomic_DNA"/>
</dbReference>
<dbReference type="Proteomes" id="UP000295292">
    <property type="component" value="Unassembled WGS sequence"/>
</dbReference>
<gene>
    <name evidence="1" type="ORF">CLV99_4396</name>
</gene>
<accession>A0A4R6W455</accession>